<keyword evidence="2 7" id="KW-0575">Peroxidase</keyword>
<comment type="cofactor">
    <cofactor evidence="7">
        <name>heme</name>
        <dbReference type="ChEBI" id="CHEBI:30413"/>
    </cofactor>
</comment>
<dbReference type="InterPro" id="IPR018028">
    <property type="entry name" value="Catalase"/>
</dbReference>
<dbReference type="EMBL" id="BMLT01000010">
    <property type="protein sequence ID" value="GGO86435.1"/>
    <property type="molecule type" value="Genomic_DNA"/>
</dbReference>
<evidence type="ECO:0000256" key="9">
    <source>
        <dbReference type="PIRSR" id="PIRSR000296-2"/>
    </source>
</evidence>
<organism evidence="12 13">
    <name type="scientific">Marinobacterium nitratireducens</name>
    <dbReference type="NCBI Taxonomy" id="518897"/>
    <lineage>
        <taxon>Bacteria</taxon>
        <taxon>Pseudomonadati</taxon>
        <taxon>Pseudomonadota</taxon>
        <taxon>Gammaproteobacteria</taxon>
        <taxon>Oceanospirillales</taxon>
        <taxon>Oceanospirillaceae</taxon>
        <taxon>Marinobacterium</taxon>
    </lineage>
</organism>
<dbReference type="PANTHER" id="PTHR11465:SF9">
    <property type="entry name" value="CATALASE"/>
    <property type="match status" value="1"/>
</dbReference>
<evidence type="ECO:0000256" key="5">
    <source>
        <dbReference type="ARBA" id="ARBA00023002"/>
    </source>
</evidence>
<evidence type="ECO:0000256" key="8">
    <source>
        <dbReference type="PIRSR" id="PIRSR000296-1"/>
    </source>
</evidence>
<dbReference type="Gene3D" id="2.40.180.10">
    <property type="entry name" value="Catalase core domain"/>
    <property type="match status" value="1"/>
</dbReference>
<dbReference type="Proteomes" id="UP000599578">
    <property type="component" value="Unassembled WGS sequence"/>
</dbReference>
<dbReference type="InterPro" id="IPR024168">
    <property type="entry name" value="Catalase_SrpA-type_pred"/>
</dbReference>
<feature type="binding site" description="axial binding residue" evidence="9">
    <location>
        <position position="325"/>
    </location>
    <ligand>
        <name>heme</name>
        <dbReference type="ChEBI" id="CHEBI:30413"/>
    </ligand>
    <ligandPart>
        <name>Fe</name>
        <dbReference type="ChEBI" id="CHEBI:18248"/>
    </ligandPart>
</feature>
<dbReference type="PROSITE" id="PS51402">
    <property type="entry name" value="CATALASE_3"/>
    <property type="match status" value="1"/>
</dbReference>
<proteinExistence type="inferred from homology"/>
<evidence type="ECO:0000256" key="1">
    <source>
        <dbReference type="ARBA" id="ARBA00005329"/>
    </source>
</evidence>
<dbReference type="Gene3D" id="1.20.1280.120">
    <property type="match status" value="1"/>
</dbReference>
<feature type="signal peptide" evidence="10">
    <location>
        <begin position="1"/>
        <end position="24"/>
    </location>
</feature>
<comment type="caution">
    <text evidence="12">The sequence shown here is derived from an EMBL/GenBank/DDBJ whole genome shotgun (WGS) entry which is preliminary data.</text>
</comment>
<dbReference type="GO" id="GO:0046872">
    <property type="term" value="F:metal ion binding"/>
    <property type="evidence" value="ECO:0007669"/>
    <property type="project" value="UniProtKB-KW"/>
</dbReference>
<comment type="function">
    <text evidence="7">Has an organic peroxide-dependent peroxidase activity.</text>
</comment>
<feature type="active site" evidence="8">
    <location>
        <position position="55"/>
    </location>
</feature>
<keyword evidence="6 7" id="KW-0408">Iron</keyword>
<keyword evidence="3 7" id="KW-0349">Heme</keyword>
<evidence type="ECO:0000259" key="11">
    <source>
        <dbReference type="SMART" id="SM01060"/>
    </source>
</evidence>
<evidence type="ECO:0000256" key="4">
    <source>
        <dbReference type="ARBA" id="ARBA00022723"/>
    </source>
</evidence>
<reference evidence="12 13" key="1">
    <citation type="journal article" date="2014" name="Int. J. Syst. Evol. Microbiol.">
        <title>Complete genome sequence of Corynebacterium casei LMG S-19264T (=DSM 44701T), isolated from a smear-ripened cheese.</title>
        <authorList>
            <consortium name="US DOE Joint Genome Institute (JGI-PGF)"/>
            <person name="Walter F."/>
            <person name="Albersmeier A."/>
            <person name="Kalinowski J."/>
            <person name="Ruckert C."/>
        </authorList>
    </citation>
    <scope>NUCLEOTIDE SEQUENCE [LARGE SCALE GENOMIC DNA]</scope>
    <source>
        <strain evidence="12 13">CGMCC 1.7286</strain>
    </source>
</reference>
<dbReference type="GO" id="GO:0042542">
    <property type="term" value="P:response to hydrogen peroxide"/>
    <property type="evidence" value="ECO:0007669"/>
    <property type="project" value="TreeGrafter"/>
</dbReference>
<evidence type="ECO:0000256" key="3">
    <source>
        <dbReference type="ARBA" id="ARBA00022617"/>
    </source>
</evidence>
<sequence>MNIHRGSSACCAAALLFAAGLCQAQSGIEGDVDAAQMIAAMEAAFGVTPGQRRNHIKGTCAVGEFKGLAAARDYSRSGLFSGDAIPVIARFSLGGGNPDASDADKGVRGMALQFQLPGGDLQHMTMINAPVFGAAVPNTFYDMLVALQPDPATGKRDPERFRAFVDTHPDFQGLARHNGSHNPPPSYANSRYYSLHAFRFVDAAGDKTLVRWYFDPRDGVRELTDAERAAAPNDFLESELIGRAQQAPLEWDMRIIIGQAGDPETDPSKSWPTDREEVLTGTLSLTAAMAQDEGKCGGINFDPLVIADGIEPTDDPVLKARSAAYAISYGKRLSGQ</sequence>
<dbReference type="PANTHER" id="PTHR11465">
    <property type="entry name" value="CATALASE"/>
    <property type="match status" value="1"/>
</dbReference>
<feature type="chain" id="PRO_5036825660" description="Catalase-related peroxidase" evidence="10">
    <location>
        <begin position="25"/>
        <end position="336"/>
    </location>
</feature>
<evidence type="ECO:0000256" key="6">
    <source>
        <dbReference type="ARBA" id="ARBA00023004"/>
    </source>
</evidence>
<dbReference type="RefSeq" id="WP_188862125.1">
    <property type="nucleotide sequence ID" value="NZ_BMLT01000010.1"/>
</dbReference>
<dbReference type="InterPro" id="IPR020835">
    <property type="entry name" value="Catalase_sf"/>
</dbReference>
<accession>A0A917ZPB4</accession>
<evidence type="ECO:0000313" key="13">
    <source>
        <dbReference type="Proteomes" id="UP000599578"/>
    </source>
</evidence>
<dbReference type="GO" id="GO:0004096">
    <property type="term" value="F:catalase activity"/>
    <property type="evidence" value="ECO:0007669"/>
    <property type="project" value="InterPro"/>
</dbReference>
<dbReference type="CDD" id="cd08153">
    <property type="entry name" value="srpA_like"/>
    <property type="match status" value="1"/>
</dbReference>
<dbReference type="SMART" id="SM01060">
    <property type="entry name" value="Catalase"/>
    <property type="match status" value="1"/>
</dbReference>
<dbReference type="SUPFAM" id="SSF56634">
    <property type="entry name" value="Heme-dependent catalase-like"/>
    <property type="match status" value="1"/>
</dbReference>
<name>A0A917ZPB4_9GAMM</name>
<dbReference type="EC" id="1.11.1.-" evidence="7"/>
<dbReference type="Pfam" id="PF00199">
    <property type="entry name" value="Catalase"/>
    <property type="match status" value="1"/>
</dbReference>
<evidence type="ECO:0000256" key="7">
    <source>
        <dbReference type="PIRNR" id="PIRNR000296"/>
    </source>
</evidence>
<dbReference type="GO" id="GO:0020037">
    <property type="term" value="F:heme binding"/>
    <property type="evidence" value="ECO:0007669"/>
    <property type="project" value="InterPro"/>
</dbReference>
<keyword evidence="4 7" id="KW-0479">Metal-binding</keyword>
<dbReference type="PIRSF" id="PIRSF000296">
    <property type="entry name" value="SrpA"/>
    <property type="match status" value="1"/>
</dbReference>
<evidence type="ECO:0000256" key="10">
    <source>
        <dbReference type="SAM" id="SignalP"/>
    </source>
</evidence>
<keyword evidence="10" id="KW-0732">Signal</keyword>
<dbReference type="InterPro" id="IPR011614">
    <property type="entry name" value="Catalase_core"/>
</dbReference>
<protein>
    <recommendedName>
        <fullName evidence="7">Catalase-related peroxidase</fullName>
        <ecNumber evidence="7">1.11.1.-</ecNumber>
    </recommendedName>
</protein>
<dbReference type="AlphaFoldDB" id="A0A917ZPB4"/>
<feature type="domain" description="Catalase core" evidence="11">
    <location>
        <begin position="23"/>
        <end position="336"/>
    </location>
</feature>
<dbReference type="GO" id="GO:0042744">
    <property type="term" value="P:hydrogen peroxide catabolic process"/>
    <property type="evidence" value="ECO:0007669"/>
    <property type="project" value="TreeGrafter"/>
</dbReference>
<keyword evidence="5 7" id="KW-0560">Oxidoreductase</keyword>
<dbReference type="GO" id="GO:0005737">
    <property type="term" value="C:cytoplasm"/>
    <property type="evidence" value="ECO:0007669"/>
    <property type="project" value="TreeGrafter"/>
</dbReference>
<keyword evidence="13" id="KW-1185">Reference proteome</keyword>
<comment type="similarity">
    <text evidence="1 7">Belongs to the catalase family.</text>
</comment>
<evidence type="ECO:0000256" key="2">
    <source>
        <dbReference type="ARBA" id="ARBA00022559"/>
    </source>
</evidence>
<evidence type="ECO:0000313" key="12">
    <source>
        <dbReference type="EMBL" id="GGO86435.1"/>
    </source>
</evidence>
<gene>
    <name evidence="12" type="ORF">GCM10011348_37290</name>
</gene>